<evidence type="ECO:0000256" key="6">
    <source>
        <dbReference type="ARBA" id="ARBA00022764"/>
    </source>
</evidence>
<evidence type="ECO:0000313" key="14">
    <source>
        <dbReference type="Proteomes" id="UP000235162"/>
    </source>
</evidence>
<dbReference type="GO" id="GO:0071555">
    <property type="term" value="P:cell wall organization"/>
    <property type="evidence" value="ECO:0007669"/>
    <property type="project" value="UniProtKB-KW"/>
</dbReference>
<accession>A0AAP8MEJ6</accession>
<keyword evidence="7" id="KW-1005">Bacterial flagellum biogenesis</keyword>
<evidence type="ECO:0000259" key="12">
    <source>
        <dbReference type="SMART" id="SM00047"/>
    </source>
</evidence>
<comment type="similarity">
    <text evidence="3">In the N-terminal section; belongs to the FlgJ family.</text>
</comment>
<dbReference type="PANTHER" id="PTHR33308:SF9">
    <property type="entry name" value="PEPTIDOGLYCAN HYDROLASE FLGJ"/>
    <property type="match status" value="1"/>
</dbReference>
<dbReference type="EMBL" id="PKUR01000002">
    <property type="protein sequence ID" value="PLW86077.1"/>
    <property type="molecule type" value="Genomic_DNA"/>
</dbReference>
<dbReference type="RefSeq" id="WP_084198725.1">
    <property type="nucleotide sequence ID" value="NZ_BMYL01000002.1"/>
</dbReference>
<dbReference type="InterPro" id="IPR013377">
    <property type="entry name" value="FlgJ"/>
</dbReference>
<dbReference type="GO" id="GO:0004040">
    <property type="term" value="F:amidase activity"/>
    <property type="evidence" value="ECO:0007669"/>
    <property type="project" value="InterPro"/>
</dbReference>
<keyword evidence="10" id="KW-0961">Cell wall biogenesis/degradation</keyword>
<gene>
    <name evidence="13" type="primary">flgJ</name>
    <name evidence="13" type="ORF">C0029_06400</name>
</gene>
<name>A0AAP8MEJ6_9GAMM</name>
<keyword evidence="13" id="KW-0966">Cell projection</keyword>
<evidence type="ECO:0000256" key="7">
    <source>
        <dbReference type="ARBA" id="ARBA00022795"/>
    </source>
</evidence>
<protein>
    <recommendedName>
        <fullName evidence="5">Peptidoglycan hydrolase FlgJ</fullName>
    </recommendedName>
    <alternativeName>
        <fullName evidence="11">Muramidase FlgJ</fullName>
    </alternativeName>
</protein>
<dbReference type="GO" id="GO:0071973">
    <property type="term" value="P:bacterial-type flagellum-dependent cell motility"/>
    <property type="evidence" value="ECO:0007669"/>
    <property type="project" value="TreeGrafter"/>
</dbReference>
<feature type="domain" description="Mannosyl-glycoprotein endo-beta-N-acetylglucosamidase-like" evidence="12">
    <location>
        <begin position="154"/>
        <end position="303"/>
    </location>
</feature>
<evidence type="ECO:0000256" key="1">
    <source>
        <dbReference type="ARBA" id="ARBA00002954"/>
    </source>
</evidence>
<dbReference type="GO" id="GO:0044780">
    <property type="term" value="P:bacterial-type flagellum assembly"/>
    <property type="evidence" value="ECO:0007669"/>
    <property type="project" value="InterPro"/>
</dbReference>
<keyword evidence="13" id="KW-0969">Cilium</keyword>
<dbReference type="PRINTS" id="PR01002">
    <property type="entry name" value="FLGFLGJ"/>
</dbReference>
<dbReference type="Gene3D" id="1.10.530.10">
    <property type="match status" value="1"/>
</dbReference>
<dbReference type="KEGG" id="hja:BST95_07355"/>
<reference evidence="13 14" key="1">
    <citation type="submission" date="2018-01" db="EMBL/GenBank/DDBJ databases">
        <title>The draft genome sequence of Halioglobus japonicus S1-36.</title>
        <authorList>
            <person name="Du Z.-J."/>
            <person name="Shi M.-J."/>
        </authorList>
    </citation>
    <scope>NUCLEOTIDE SEQUENCE [LARGE SCALE GENOMIC DNA]</scope>
    <source>
        <strain evidence="13 14">S1-36</strain>
    </source>
</reference>
<dbReference type="InterPro" id="IPR002901">
    <property type="entry name" value="MGlyc_endo_b_GlcNAc-like_dom"/>
</dbReference>
<evidence type="ECO:0000256" key="10">
    <source>
        <dbReference type="ARBA" id="ARBA00023316"/>
    </source>
</evidence>
<dbReference type="AlphaFoldDB" id="A0AAP8MEJ6"/>
<dbReference type="NCBIfam" id="TIGR02541">
    <property type="entry name" value="flagell_FlgJ"/>
    <property type="match status" value="1"/>
</dbReference>
<dbReference type="Pfam" id="PF01832">
    <property type="entry name" value="Glucosaminidase"/>
    <property type="match status" value="1"/>
</dbReference>
<dbReference type="InterPro" id="IPR019301">
    <property type="entry name" value="Flagellar_prot_FlgJ_N"/>
</dbReference>
<dbReference type="Gene3D" id="2.10.70.40">
    <property type="entry name" value="peptidoglycan hydrolase"/>
    <property type="match status" value="1"/>
</dbReference>
<keyword evidence="8 13" id="KW-0378">Hydrolase</keyword>
<comment type="function">
    <text evidence="1">Flagellum-specific muramidase which hydrolyzes the peptidoglycan layer to assemble the rod structure in the periplasmic space.</text>
</comment>
<comment type="caution">
    <text evidence="13">The sequence shown here is derived from an EMBL/GenBank/DDBJ whole genome shotgun (WGS) entry which is preliminary data.</text>
</comment>
<comment type="similarity">
    <text evidence="4">In the C-terminal section; belongs to the glycosyl hydrolase 73 family.</text>
</comment>
<evidence type="ECO:0000256" key="9">
    <source>
        <dbReference type="ARBA" id="ARBA00023295"/>
    </source>
</evidence>
<evidence type="ECO:0000256" key="5">
    <source>
        <dbReference type="ARBA" id="ARBA00013433"/>
    </source>
</evidence>
<keyword evidence="13" id="KW-0282">Flagellum</keyword>
<evidence type="ECO:0000256" key="4">
    <source>
        <dbReference type="ARBA" id="ARBA00007974"/>
    </source>
</evidence>
<organism evidence="13 14">
    <name type="scientific">Halioglobus japonicus</name>
    <dbReference type="NCBI Taxonomy" id="930805"/>
    <lineage>
        <taxon>Bacteria</taxon>
        <taxon>Pseudomonadati</taxon>
        <taxon>Pseudomonadota</taxon>
        <taxon>Gammaproteobacteria</taxon>
        <taxon>Cellvibrionales</taxon>
        <taxon>Halieaceae</taxon>
        <taxon>Halioglobus</taxon>
    </lineage>
</organism>
<dbReference type="Proteomes" id="UP000235162">
    <property type="component" value="Unassembled WGS sequence"/>
</dbReference>
<evidence type="ECO:0000313" key="13">
    <source>
        <dbReference type="EMBL" id="PLW86077.1"/>
    </source>
</evidence>
<dbReference type="PANTHER" id="PTHR33308">
    <property type="entry name" value="PEPTIDOGLYCAN HYDROLASE FLGJ"/>
    <property type="match status" value="1"/>
</dbReference>
<dbReference type="GO" id="GO:0016798">
    <property type="term" value="F:hydrolase activity, acting on glycosyl bonds"/>
    <property type="evidence" value="ECO:0007669"/>
    <property type="project" value="UniProtKB-KW"/>
</dbReference>
<keyword evidence="9" id="KW-0326">Glycosidase</keyword>
<keyword evidence="14" id="KW-1185">Reference proteome</keyword>
<evidence type="ECO:0000256" key="11">
    <source>
        <dbReference type="ARBA" id="ARBA00030835"/>
    </source>
</evidence>
<dbReference type="InterPro" id="IPR051056">
    <property type="entry name" value="Glycosyl_Hydrolase_73"/>
</dbReference>
<evidence type="ECO:0000256" key="2">
    <source>
        <dbReference type="ARBA" id="ARBA00004418"/>
    </source>
</evidence>
<sequence>MSLPDVTSQYALDIARLGQLSTDAKNGNYERSLRETAKQFEAIFLGKMLSTMRDAYLKSDLGRSNHLSFYESMMDKQWAQHLSERGIGLADMLVEQLTYAGSTVPAGRETLAKMPSPRAAWQVRSMGMPASIPEPVEPIGPLPMDAVPSAGDDGESPDAFVDRITPYARSAARESGIPSELIVAQAILETGWGRRRIERSDGSDGHNIFGIKADPQWRGERVTVETHEYIGGRRAEVNARFRVYQSLQAAFQDYARIMGESDRYERVRAAESLDEAVQALSEAGYATDPAYADKLRALIDQGLRPRSSRS</sequence>
<evidence type="ECO:0000256" key="8">
    <source>
        <dbReference type="ARBA" id="ARBA00022801"/>
    </source>
</evidence>
<dbReference type="SMART" id="SM00047">
    <property type="entry name" value="LYZ2"/>
    <property type="match status" value="1"/>
</dbReference>
<comment type="subcellular location">
    <subcellularLocation>
        <location evidence="2">Periplasm</location>
    </subcellularLocation>
</comment>
<proteinExistence type="inferred from homology"/>
<keyword evidence="6" id="KW-0574">Periplasm</keyword>
<dbReference type="GO" id="GO:0042597">
    <property type="term" value="C:periplasmic space"/>
    <property type="evidence" value="ECO:0007669"/>
    <property type="project" value="UniProtKB-SubCell"/>
</dbReference>
<dbReference type="Pfam" id="PF10135">
    <property type="entry name" value="Rod-binding"/>
    <property type="match status" value="1"/>
</dbReference>
<evidence type="ECO:0000256" key="3">
    <source>
        <dbReference type="ARBA" id="ARBA00006880"/>
    </source>
</evidence>